<protein>
    <recommendedName>
        <fullName evidence="6">Type I restriction modification DNA specificity domain-containing protein</fullName>
    </recommendedName>
</protein>
<accession>A0ABW4QY33</accession>
<dbReference type="InterPro" id="IPR044946">
    <property type="entry name" value="Restrct_endonuc_typeI_TRD_sf"/>
</dbReference>
<name>A0ABW4QY33_9BACT</name>
<feature type="compositionally biased region" description="Polar residues" evidence="3">
    <location>
        <begin position="345"/>
        <end position="354"/>
    </location>
</feature>
<proteinExistence type="predicted"/>
<sequence>MAKLEELFSKLDAGVTAVRRTQALLKRYRQSVLHAAVTGELTRAWREAHPAASAETGVALLQRIRAERRAQWEAAQVTKRGGQLPLGEGWKSKYAEPEALDTSKLPELPTGWTWASMRQLGEVRLGRQRAPQHHSGPHMRPYLRVANVYEDRFDLRDVMEMNFTPEEYETYALRENDILLNEGQSLELVGRPALYRNEVPGACFTNTLVRFRVYQNVLPIYALSVFRSYLHNGEFQKIASWTTSIAHLGADRFAGLHFPLPPLLEQAEIVAEVERRLTVLDALSQTLTDELKRAERLRQSILHQAFTGRLVPQDATDEPAAALLARLRATPASPTKAKAGRGHKATTQQTTLNI</sequence>
<keyword evidence="2" id="KW-0238">DNA-binding</keyword>
<dbReference type="PANTHER" id="PTHR43140">
    <property type="entry name" value="TYPE-1 RESTRICTION ENZYME ECOKI SPECIFICITY PROTEIN"/>
    <property type="match status" value="1"/>
</dbReference>
<evidence type="ECO:0000313" key="4">
    <source>
        <dbReference type="EMBL" id="MFD1874513.1"/>
    </source>
</evidence>
<dbReference type="Proteomes" id="UP001597197">
    <property type="component" value="Unassembled WGS sequence"/>
</dbReference>
<keyword evidence="1" id="KW-0680">Restriction system</keyword>
<dbReference type="PANTHER" id="PTHR43140:SF1">
    <property type="entry name" value="TYPE I RESTRICTION ENZYME ECOKI SPECIFICITY SUBUNIT"/>
    <property type="match status" value="1"/>
</dbReference>
<dbReference type="InterPro" id="IPR051212">
    <property type="entry name" value="Type-I_RE_S_subunit"/>
</dbReference>
<organism evidence="4 5">
    <name type="scientific">Hymenobacter bucti</name>
    <dbReference type="NCBI Taxonomy" id="1844114"/>
    <lineage>
        <taxon>Bacteria</taxon>
        <taxon>Pseudomonadati</taxon>
        <taxon>Bacteroidota</taxon>
        <taxon>Cytophagia</taxon>
        <taxon>Cytophagales</taxon>
        <taxon>Hymenobacteraceae</taxon>
        <taxon>Hymenobacter</taxon>
    </lineage>
</organism>
<evidence type="ECO:0008006" key="6">
    <source>
        <dbReference type="Google" id="ProtNLM"/>
    </source>
</evidence>
<comment type="caution">
    <text evidence="4">The sequence shown here is derived from an EMBL/GenBank/DDBJ whole genome shotgun (WGS) entry which is preliminary data.</text>
</comment>
<evidence type="ECO:0000256" key="1">
    <source>
        <dbReference type="ARBA" id="ARBA00022747"/>
    </source>
</evidence>
<dbReference type="Gene3D" id="3.90.220.20">
    <property type="entry name" value="DNA methylase specificity domains"/>
    <property type="match status" value="1"/>
</dbReference>
<dbReference type="SUPFAM" id="SSF116734">
    <property type="entry name" value="DNA methylase specificity domain"/>
    <property type="match status" value="1"/>
</dbReference>
<dbReference type="CDD" id="cd17253">
    <property type="entry name" value="RMtype1_S_Eco933I-TRD2-CR2_like"/>
    <property type="match status" value="1"/>
</dbReference>
<reference evidence="5" key="1">
    <citation type="journal article" date="2019" name="Int. J. Syst. Evol. Microbiol.">
        <title>The Global Catalogue of Microorganisms (GCM) 10K type strain sequencing project: providing services to taxonomists for standard genome sequencing and annotation.</title>
        <authorList>
            <consortium name="The Broad Institute Genomics Platform"/>
            <consortium name="The Broad Institute Genome Sequencing Center for Infectious Disease"/>
            <person name="Wu L."/>
            <person name="Ma J."/>
        </authorList>
    </citation>
    <scope>NUCLEOTIDE SEQUENCE [LARGE SCALE GENOMIC DNA]</scope>
    <source>
        <strain evidence="5">CGMCC 1.15795</strain>
    </source>
</reference>
<dbReference type="RefSeq" id="WP_382316381.1">
    <property type="nucleotide sequence ID" value="NZ_JBHUFD010000012.1"/>
</dbReference>
<keyword evidence="5" id="KW-1185">Reference proteome</keyword>
<feature type="region of interest" description="Disordered" evidence="3">
    <location>
        <begin position="331"/>
        <end position="354"/>
    </location>
</feature>
<gene>
    <name evidence="4" type="ORF">ACFSDX_18875</name>
</gene>
<evidence type="ECO:0000256" key="2">
    <source>
        <dbReference type="ARBA" id="ARBA00023125"/>
    </source>
</evidence>
<evidence type="ECO:0000313" key="5">
    <source>
        <dbReference type="Proteomes" id="UP001597197"/>
    </source>
</evidence>
<dbReference type="EMBL" id="JBHUFD010000012">
    <property type="protein sequence ID" value="MFD1874513.1"/>
    <property type="molecule type" value="Genomic_DNA"/>
</dbReference>
<evidence type="ECO:0000256" key="3">
    <source>
        <dbReference type="SAM" id="MobiDB-lite"/>
    </source>
</evidence>